<dbReference type="PANTHER" id="PTHR21716:SF67">
    <property type="entry name" value="TRANSPORT PROTEIN YDIK-RELATED"/>
    <property type="match status" value="1"/>
</dbReference>
<feature type="transmembrane region" description="Helical" evidence="8">
    <location>
        <begin position="322"/>
        <end position="353"/>
    </location>
</feature>
<keyword evidence="4" id="KW-1003">Cell membrane</keyword>
<feature type="transmembrane region" description="Helical" evidence="8">
    <location>
        <begin position="161"/>
        <end position="189"/>
    </location>
</feature>
<comment type="subcellular location">
    <subcellularLocation>
        <location evidence="1">Cell membrane</location>
        <topology evidence="1">Multi-pass membrane protein</topology>
    </subcellularLocation>
</comment>
<dbReference type="InterPro" id="IPR002549">
    <property type="entry name" value="AI-2E-like"/>
</dbReference>
<comment type="caution">
    <text evidence="9">The sequence shown here is derived from an EMBL/GenBank/DDBJ whole genome shotgun (WGS) entry which is preliminary data.</text>
</comment>
<feature type="transmembrane region" description="Helical" evidence="8">
    <location>
        <begin position="223"/>
        <end position="246"/>
    </location>
</feature>
<evidence type="ECO:0000256" key="4">
    <source>
        <dbReference type="ARBA" id="ARBA00022475"/>
    </source>
</evidence>
<feature type="transmembrane region" description="Helical" evidence="8">
    <location>
        <begin position="291"/>
        <end position="310"/>
    </location>
</feature>
<gene>
    <name evidence="9" type="ORF">AT959_08665</name>
</gene>
<evidence type="ECO:0000256" key="8">
    <source>
        <dbReference type="SAM" id="Phobius"/>
    </source>
</evidence>
<protein>
    <submittedName>
        <fullName evidence="9">Permease</fullName>
    </submittedName>
</protein>
<dbReference type="Proteomes" id="UP000070186">
    <property type="component" value="Unassembled WGS sequence"/>
</dbReference>
<keyword evidence="3" id="KW-0813">Transport</keyword>
<comment type="similarity">
    <text evidence="2">Belongs to the autoinducer-2 exporter (AI-2E) (TC 2.A.86) family.</text>
</comment>
<reference evidence="9 10" key="1">
    <citation type="submission" date="2015-12" db="EMBL/GenBank/DDBJ databases">
        <title>Nitrous oxide reduction kinetics distinguish bacteria harboring typical versus atypical NosZ.</title>
        <authorList>
            <person name="Yoon S."/>
            <person name="Nissen S."/>
            <person name="Park D."/>
            <person name="Sanford R.A."/>
            <person name="Loeffler F.E."/>
        </authorList>
    </citation>
    <scope>NUCLEOTIDE SEQUENCE [LARGE SCALE GENOMIC DNA]</scope>
    <source>
        <strain evidence="9 10">ATCC BAA-841</strain>
    </source>
</reference>
<dbReference type="AlphaFoldDB" id="A0A133XJU9"/>
<name>A0A133XJU9_9RHOO</name>
<sequence>MNTNNQPNTELEQRLASRLLDVLIRAGLILALVALCFQIFSPFLTLMVWALILAITLYPMHQSLAAKMANKQGRAATVIVLLGIVLIVAPTTVLMSSLGDSIQQLVSNVQENSLQIPPPRDGVKEWPVVGKKVHAFWSQAHNDLPALVKSMQPKIGDIAKAALGFVASIGGGLLQFLASFIIAGIVMAFGEAGARGSGAIFDRIAGNKQGAEFAKLSTATVRAVAQGVIGVAFIQAIVVGLCLLLAGIPWAGVLAVIVLVLGIAQVPAVIVTLPAIIYIWSGGDYGNVEAIIYTVLLFVAGMADNVLKPLMLGRGVDAPMPVILLGALGGMAAAGILGMFVGATLLALGYQIFMGWVAMNPDAGASKQPEDSVTAD</sequence>
<evidence type="ECO:0000313" key="9">
    <source>
        <dbReference type="EMBL" id="KXB31224.1"/>
    </source>
</evidence>
<evidence type="ECO:0000256" key="1">
    <source>
        <dbReference type="ARBA" id="ARBA00004651"/>
    </source>
</evidence>
<dbReference type="GO" id="GO:0005886">
    <property type="term" value="C:plasma membrane"/>
    <property type="evidence" value="ECO:0007669"/>
    <property type="project" value="UniProtKB-SubCell"/>
</dbReference>
<keyword evidence="6 8" id="KW-1133">Transmembrane helix</keyword>
<evidence type="ECO:0000313" key="10">
    <source>
        <dbReference type="Proteomes" id="UP000070186"/>
    </source>
</evidence>
<dbReference type="PANTHER" id="PTHR21716">
    <property type="entry name" value="TRANSMEMBRANE PROTEIN"/>
    <property type="match status" value="1"/>
</dbReference>
<organism evidence="9 10">
    <name type="scientific">Dechloromonas denitrificans</name>
    <dbReference type="NCBI Taxonomy" id="281362"/>
    <lineage>
        <taxon>Bacteria</taxon>
        <taxon>Pseudomonadati</taxon>
        <taxon>Pseudomonadota</taxon>
        <taxon>Betaproteobacteria</taxon>
        <taxon>Rhodocyclales</taxon>
        <taxon>Azonexaceae</taxon>
        <taxon>Dechloromonas</taxon>
    </lineage>
</organism>
<dbReference type="Pfam" id="PF01594">
    <property type="entry name" value="AI-2E_transport"/>
    <property type="match status" value="1"/>
</dbReference>
<evidence type="ECO:0000256" key="7">
    <source>
        <dbReference type="ARBA" id="ARBA00023136"/>
    </source>
</evidence>
<proteinExistence type="inferred from homology"/>
<dbReference type="STRING" id="281362.AT959_08665"/>
<keyword evidence="5 8" id="KW-0812">Transmembrane</keyword>
<feature type="transmembrane region" description="Helical" evidence="8">
    <location>
        <begin position="75"/>
        <end position="95"/>
    </location>
</feature>
<feature type="transmembrane region" description="Helical" evidence="8">
    <location>
        <begin position="22"/>
        <end position="55"/>
    </location>
</feature>
<feature type="transmembrane region" description="Helical" evidence="8">
    <location>
        <begin position="253"/>
        <end position="279"/>
    </location>
</feature>
<evidence type="ECO:0000256" key="5">
    <source>
        <dbReference type="ARBA" id="ARBA00022692"/>
    </source>
</evidence>
<evidence type="ECO:0000256" key="6">
    <source>
        <dbReference type="ARBA" id="ARBA00022989"/>
    </source>
</evidence>
<accession>A0A133XJU9</accession>
<keyword evidence="7 8" id="KW-0472">Membrane</keyword>
<dbReference type="EMBL" id="LODL01000019">
    <property type="protein sequence ID" value="KXB31224.1"/>
    <property type="molecule type" value="Genomic_DNA"/>
</dbReference>
<keyword evidence="10" id="KW-1185">Reference proteome</keyword>
<dbReference type="RefSeq" id="WP_066883030.1">
    <property type="nucleotide sequence ID" value="NZ_LODL01000019.1"/>
</dbReference>
<evidence type="ECO:0000256" key="3">
    <source>
        <dbReference type="ARBA" id="ARBA00022448"/>
    </source>
</evidence>
<evidence type="ECO:0000256" key="2">
    <source>
        <dbReference type="ARBA" id="ARBA00009773"/>
    </source>
</evidence>